<proteinExistence type="inferred from homology"/>
<feature type="transmembrane region" description="Helical" evidence="7">
    <location>
        <begin position="233"/>
        <end position="250"/>
    </location>
</feature>
<sequence>MQAQASSLSSSVFKKWFDLLNRYRFLCLTVPLILCFLFAWGGLSLRENSDGRIFFAPESDERQTLLSLEQNFTESNSLLLVVNTDGADLFEPRALEILLRLTEQAWQIPYVTRVNSLTNFQRVSSEEDEIVITSLITQEMLASPAQIDEARVYALSDQDLLGQIISEDGKTAAIALNVAAPRGDSAVLAEIMAAVKNLKNEAAQDDDQLKFYITGDAPLDAAFSESYAHDLEVVFPFFIVMVFAVSFYFFRSLRVAGLILLLMALVVSATMGIAGYSGIELTAGTSGVPIILMTISLADFIHILSSLRRRITLGHVGKDAVYEAIRHNFLPITLTSFTTFIGFISLNFNDAPPFQDMGNLVAVGIVLSFFLTFTFFPAVLLGMKPDRVFPKNMKTVSQNSRYAEYLARFICQWRSAVMVVTVLVAIFVCRGIWLVELDDDWVKYFDETNNFRQDTEFVAGHLTGVDTIDYHVVSDYDGGVVNADFLAKLDAFEKWALQQSEIVHVTSIVSIFKKMNRHMNSASPGKSEIAENRDLNAQYLLLYEMSLPMGLDLNDRIDISKESTRVTITGTDMTSQQMRRLDHKVSQKLQTMNLVGDGVTGTGVPLLFANLSERNIRSMLTGIGFAIGLVSLIIMVVFRSVKLGIISFVVNILPILMGFGVWGWAYQYVGLSLTVVAAIAFGIVVDDSIHFITKFQKSLNEPGQGSEKALVSTFSEVGGALMMTTFILVLGFGVLCFSTFQPTWALGLISAVMITIALIYDVLLLPAILVMFPSKKVPRL</sequence>
<feature type="domain" description="SSD" evidence="8">
    <location>
        <begin position="260"/>
        <end position="382"/>
    </location>
</feature>
<comment type="caution">
    <text evidence="9">The sequence shown here is derived from an EMBL/GenBank/DDBJ whole genome shotgun (WGS) entry which is preliminary data.</text>
</comment>
<keyword evidence="5 7" id="KW-1133">Transmembrane helix</keyword>
<evidence type="ECO:0000256" key="7">
    <source>
        <dbReference type="SAM" id="Phobius"/>
    </source>
</evidence>
<feature type="transmembrane region" description="Helical" evidence="7">
    <location>
        <begin position="616"/>
        <end position="638"/>
    </location>
</feature>
<protein>
    <recommendedName>
        <fullName evidence="8">SSD domain-containing protein</fullName>
    </recommendedName>
</protein>
<comment type="similarity">
    <text evidence="2">Belongs to the resistance-nodulation-cell division (RND) (TC 2.A.6) family. MmpL subfamily.</text>
</comment>
<dbReference type="OrthoDB" id="9794724at2"/>
<feature type="transmembrane region" description="Helical" evidence="7">
    <location>
        <begin position="360"/>
        <end position="383"/>
    </location>
</feature>
<feature type="transmembrane region" description="Helical" evidence="7">
    <location>
        <begin position="645"/>
        <end position="665"/>
    </location>
</feature>
<feature type="transmembrane region" description="Helical" evidence="7">
    <location>
        <begin position="328"/>
        <end position="348"/>
    </location>
</feature>
<dbReference type="Proteomes" id="UP000229730">
    <property type="component" value="Unassembled WGS sequence"/>
</dbReference>
<evidence type="ECO:0000313" key="9">
    <source>
        <dbReference type="EMBL" id="PHZ83761.1"/>
    </source>
</evidence>
<feature type="transmembrane region" description="Helical" evidence="7">
    <location>
        <begin position="714"/>
        <end position="740"/>
    </location>
</feature>
<name>A0A2G4YN59_9PROT</name>
<evidence type="ECO:0000256" key="3">
    <source>
        <dbReference type="ARBA" id="ARBA00022475"/>
    </source>
</evidence>
<feature type="transmembrane region" description="Helical" evidence="7">
    <location>
        <begin position="746"/>
        <end position="772"/>
    </location>
</feature>
<feature type="transmembrane region" description="Helical" evidence="7">
    <location>
        <begin position="23"/>
        <end position="43"/>
    </location>
</feature>
<dbReference type="PROSITE" id="PS50156">
    <property type="entry name" value="SSD"/>
    <property type="match status" value="2"/>
</dbReference>
<reference evidence="9 10" key="1">
    <citation type="submission" date="2017-10" db="EMBL/GenBank/DDBJ databases">
        <title>Frigbacter circumglobatus gen. nov. sp. nov., isolated from sediment cultured in situ.</title>
        <authorList>
            <person name="Zhao Z."/>
        </authorList>
    </citation>
    <scope>NUCLEOTIDE SEQUENCE [LARGE SCALE GENOMIC DNA]</scope>
    <source>
        <strain evidence="9 10">ZYL</strain>
    </source>
</reference>
<dbReference type="InterPro" id="IPR004869">
    <property type="entry name" value="MMPL_dom"/>
</dbReference>
<feature type="transmembrane region" description="Helical" evidence="7">
    <location>
        <begin position="671"/>
        <end position="693"/>
    </location>
</feature>
<evidence type="ECO:0000256" key="2">
    <source>
        <dbReference type="ARBA" id="ARBA00010157"/>
    </source>
</evidence>
<feature type="domain" description="SSD" evidence="8">
    <location>
        <begin position="604"/>
        <end position="771"/>
    </location>
</feature>
<evidence type="ECO:0000259" key="8">
    <source>
        <dbReference type="PROSITE" id="PS50156"/>
    </source>
</evidence>
<dbReference type="Gene3D" id="1.20.1640.10">
    <property type="entry name" value="Multidrug efflux transporter AcrB transmembrane domain"/>
    <property type="match status" value="2"/>
</dbReference>
<feature type="transmembrane region" description="Helical" evidence="7">
    <location>
        <begin position="257"/>
        <end position="276"/>
    </location>
</feature>
<keyword evidence="6 7" id="KW-0472">Membrane</keyword>
<dbReference type="PANTHER" id="PTHR33406:SF6">
    <property type="entry name" value="MEMBRANE PROTEIN YDGH-RELATED"/>
    <property type="match status" value="1"/>
</dbReference>
<organism evidence="9 10">
    <name type="scientific">Paremcibacter congregatus</name>
    <dbReference type="NCBI Taxonomy" id="2043170"/>
    <lineage>
        <taxon>Bacteria</taxon>
        <taxon>Pseudomonadati</taxon>
        <taxon>Pseudomonadota</taxon>
        <taxon>Alphaproteobacteria</taxon>
        <taxon>Emcibacterales</taxon>
        <taxon>Emcibacteraceae</taxon>
        <taxon>Paremcibacter</taxon>
    </lineage>
</organism>
<keyword evidence="3" id="KW-1003">Cell membrane</keyword>
<dbReference type="InterPro" id="IPR050545">
    <property type="entry name" value="Mycobact_MmpL"/>
</dbReference>
<evidence type="ECO:0000256" key="5">
    <source>
        <dbReference type="ARBA" id="ARBA00022989"/>
    </source>
</evidence>
<evidence type="ECO:0000256" key="6">
    <source>
        <dbReference type="ARBA" id="ARBA00023136"/>
    </source>
</evidence>
<dbReference type="InterPro" id="IPR000731">
    <property type="entry name" value="SSD"/>
</dbReference>
<evidence type="ECO:0000313" key="10">
    <source>
        <dbReference type="Proteomes" id="UP000229730"/>
    </source>
</evidence>
<keyword evidence="10" id="KW-1185">Reference proteome</keyword>
<evidence type="ECO:0000256" key="4">
    <source>
        <dbReference type="ARBA" id="ARBA00022692"/>
    </source>
</evidence>
<gene>
    <name evidence="9" type="ORF">CRD36_15465</name>
</gene>
<dbReference type="AlphaFoldDB" id="A0A2G4YN59"/>
<accession>A0A2G4YN59</accession>
<dbReference type="InParanoid" id="A0A2G4YN59"/>
<dbReference type="PANTHER" id="PTHR33406">
    <property type="entry name" value="MEMBRANE PROTEIN MJ1562-RELATED"/>
    <property type="match status" value="1"/>
</dbReference>
<feature type="transmembrane region" description="Helical" evidence="7">
    <location>
        <begin position="416"/>
        <end position="435"/>
    </location>
</feature>
<dbReference type="EMBL" id="PDEM01000031">
    <property type="protein sequence ID" value="PHZ83761.1"/>
    <property type="molecule type" value="Genomic_DNA"/>
</dbReference>
<feature type="transmembrane region" description="Helical" evidence="7">
    <location>
        <begin position="288"/>
        <end position="307"/>
    </location>
</feature>
<keyword evidence="4 7" id="KW-0812">Transmembrane</keyword>
<dbReference type="RefSeq" id="WP_099474857.1">
    <property type="nucleotide sequence ID" value="NZ_CP041025.1"/>
</dbReference>
<dbReference type="GO" id="GO:0005886">
    <property type="term" value="C:plasma membrane"/>
    <property type="evidence" value="ECO:0007669"/>
    <property type="project" value="UniProtKB-SubCell"/>
</dbReference>
<evidence type="ECO:0000256" key="1">
    <source>
        <dbReference type="ARBA" id="ARBA00004651"/>
    </source>
</evidence>
<dbReference type="Pfam" id="PF03176">
    <property type="entry name" value="MMPL"/>
    <property type="match status" value="2"/>
</dbReference>
<comment type="subcellular location">
    <subcellularLocation>
        <location evidence="1">Cell membrane</location>
        <topology evidence="1">Multi-pass membrane protein</topology>
    </subcellularLocation>
</comment>
<dbReference type="SUPFAM" id="SSF82866">
    <property type="entry name" value="Multidrug efflux transporter AcrB transmembrane domain"/>
    <property type="match status" value="2"/>
</dbReference>